<organism evidence="1 2">
    <name type="scientific">Taxus chinensis</name>
    <name type="common">Chinese yew</name>
    <name type="synonym">Taxus wallichiana var. chinensis</name>
    <dbReference type="NCBI Taxonomy" id="29808"/>
    <lineage>
        <taxon>Eukaryota</taxon>
        <taxon>Viridiplantae</taxon>
        <taxon>Streptophyta</taxon>
        <taxon>Embryophyta</taxon>
        <taxon>Tracheophyta</taxon>
        <taxon>Spermatophyta</taxon>
        <taxon>Pinopsida</taxon>
        <taxon>Pinidae</taxon>
        <taxon>Conifers II</taxon>
        <taxon>Cupressales</taxon>
        <taxon>Taxaceae</taxon>
        <taxon>Taxus</taxon>
    </lineage>
</organism>
<protein>
    <submittedName>
        <fullName evidence="1">Uncharacterized protein</fullName>
    </submittedName>
</protein>
<sequence length="69" mass="7276">VVVGSTTKSCTTEARPARLCHHHILEIPPTGAGGYFGDAAWDHVGVAYRFRGIGYHITGPDSDVVGLGK</sequence>
<dbReference type="Proteomes" id="UP000824469">
    <property type="component" value="Unassembled WGS sequence"/>
</dbReference>
<reference evidence="1 2" key="1">
    <citation type="journal article" date="2021" name="Nat. Plants">
        <title>The Taxus genome provides insights into paclitaxel biosynthesis.</title>
        <authorList>
            <person name="Xiong X."/>
            <person name="Gou J."/>
            <person name="Liao Q."/>
            <person name="Li Y."/>
            <person name="Zhou Q."/>
            <person name="Bi G."/>
            <person name="Li C."/>
            <person name="Du R."/>
            <person name="Wang X."/>
            <person name="Sun T."/>
            <person name="Guo L."/>
            <person name="Liang H."/>
            <person name="Lu P."/>
            <person name="Wu Y."/>
            <person name="Zhang Z."/>
            <person name="Ro D.K."/>
            <person name="Shang Y."/>
            <person name="Huang S."/>
            <person name="Yan J."/>
        </authorList>
    </citation>
    <scope>NUCLEOTIDE SEQUENCE [LARGE SCALE GENOMIC DNA]</scope>
    <source>
        <strain evidence="1">Ta-2019</strain>
    </source>
</reference>
<feature type="non-terminal residue" evidence="1">
    <location>
        <position position="1"/>
    </location>
</feature>
<feature type="non-terminal residue" evidence="1">
    <location>
        <position position="69"/>
    </location>
</feature>
<comment type="caution">
    <text evidence="1">The sequence shown here is derived from an EMBL/GenBank/DDBJ whole genome shotgun (WGS) entry which is preliminary data.</text>
</comment>
<keyword evidence="2" id="KW-1185">Reference proteome</keyword>
<dbReference type="AlphaFoldDB" id="A0AA38BQ13"/>
<gene>
    <name evidence="1" type="ORF">KI387_031579</name>
</gene>
<evidence type="ECO:0000313" key="2">
    <source>
        <dbReference type="Proteomes" id="UP000824469"/>
    </source>
</evidence>
<dbReference type="EMBL" id="JAHRHJ020003813">
    <property type="protein sequence ID" value="KAH9287462.1"/>
    <property type="molecule type" value="Genomic_DNA"/>
</dbReference>
<accession>A0AA38BQ13</accession>
<name>A0AA38BQ13_TAXCH</name>
<proteinExistence type="predicted"/>
<evidence type="ECO:0000313" key="1">
    <source>
        <dbReference type="EMBL" id="KAH9287462.1"/>
    </source>
</evidence>